<dbReference type="InterPro" id="IPR028350">
    <property type="entry name" value="DNAC/IstB-like"/>
</dbReference>
<organism evidence="2 3">
    <name type="scientific">Pontibacter arcticus</name>
    <dbReference type="NCBI Taxonomy" id="2080288"/>
    <lineage>
        <taxon>Bacteria</taxon>
        <taxon>Pseudomonadati</taxon>
        <taxon>Bacteroidota</taxon>
        <taxon>Cytophagia</taxon>
        <taxon>Cytophagales</taxon>
        <taxon>Hymenobacteraceae</taxon>
        <taxon>Pontibacter</taxon>
    </lineage>
</organism>
<dbReference type="OrthoDB" id="8064373at2"/>
<dbReference type="PANTHER" id="PTHR30050">
    <property type="entry name" value="CHROMOSOMAL REPLICATION INITIATOR PROTEIN DNAA"/>
    <property type="match status" value="1"/>
</dbReference>
<name>A0A364RAP6_9BACT</name>
<proteinExistence type="predicted"/>
<keyword evidence="2" id="KW-0067">ATP-binding</keyword>
<dbReference type="AlphaFoldDB" id="A0A364RAP6"/>
<dbReference type="Pfam" id="PF01695">
    <property type="entry name" value="IstB_IS21"/>
    <property type="match status" value="1"/>
</dbReference>
<sequence length="282" mass="32310">MMQIESQLTRLRLYGMNRSWQALQETRKSHELSLSEGLALLLQAEEEDRANRRFEQLKKNARFRYQASVEELQLEASRGLDKGLILGLATGEYLVKAESVLISGATGCGKSFLASALGHQACAQGYKVAYYNVQKLLLRTKMARLDGTIYKFLERLSKTDLLLLDDFGLTRLEQQQRLDLMEIIEDRHAGTIYKFLERLSKTDLLLLDDFGLTRLEQQQRLDLMEIIEDRHAKASTIIASQLPVASWYDVIGEETIADAILDRLVHSSYRIELRGESLRKKQ</sequence>
<accession>A0A364RAP6</accession>
<feature type="domain" description="AAA+ ATPase" evidence="1">
    <location>
        <begin position="96"/>
        <end position="272"/>
    </location>
</feature>
<keyword evidence="3" id="KW-1185">Reference proteome</keyword>
<reference evidence="2 3" key="2">
    <citation type="submission" date="2018-07" db="EMBL/GenBank/DDBJ databases">
        <title>Pontibacter sp. 2b14 genomic sequence and assembly.</title>
        <authorList>
            <person name="Du Z.-J."/>
        </authorList>
    </citation>
    <scope>NUCLEOTIDE SEQUENCE [LARGE SCALE GENOMIC DNA]</scope>
    <source>
        <strain evidence="2 3">2b14</strain>
    </source>
</reference>
<dbReference type="Proteomes" id="UP000251692">
    <property type="component" value="Unassembled WGS sequence"/>
</dbReference>
<dbReference type="GO" id="GO:0006260">
    <property type="term" value="P:DNA replication"/>
    <property type="evidence" value="ECO:0007669"/>
    <property type="project" value="TreeGrafter"/>
</dbReference>
<dbReference type="PANTHER" id="PTHR30050:SF4">
    <property type="entry name" value="ATP-BINDING PROTEIN RV3427C IN INSERTION SEQUENCE-RELATED"/>
    <property type="match status" value="1"/>
</dbReference>
<dbReference type="InterPro" id="IPR003593">
    <property type="entry name" value="AAA+_ATPase"/>
</dbReference>
<dbReference type="InterPro" id="IPR027417">
    <property type="entry name" value="P-loop_NTPase"/>
</dbReference>
<protein>
    <submittedName>
        <fullName evidence="2">ATP-binding protein</fullName>
    </submittedName>
</protein>
<dbReference type="PIRSF" id="PIRSF003073">
    <property type="entry name" value="DNAC_TnpB_IstB"/>
    <property type="match status" value="1"/>
</dbReference>
<comment type="caution">
    <text evidence="2">The sequence shown here is derived from an EMBL/GenBank/DDBJ whole genome shotgun (WGS) entry which is preliminary data.</text>
</comment>
<evidence type="ECO:0000259" key="1">
    <source>
        <dbReference type="SMART" id="SM00382"/>
    </source>
</evidence>
<dbReference type="Gene3D" id="3.40.50.300">
    <property type="entry name" value="P-loop containing nucleotide triphosphate hydrolases"/>
    <property type="match status" value="2"/>
</dbReference>
<dbReference type="GO" id="GO:0005524">
    <property type="term" value="F:ATP binding"/>
    <property type="evidence" value="ECO:0007669"/>
    <property type="project" value="UniProtKB-KW"/>
</dbReference>
<dbReference type="EMBL" id="QMDV01000006">
    <property type="protein sequence ID" value="RAU81383.1"/>
    <property type="molecule type" value="Genomic_DNA"/>
</dbReference>
<dbReference type="RefSeq" id="WP_112306945.1">
    <property type="nucleotide sequence ID" value="NZ_QMDV01000006.1"/>
</dbReference>
<keyword evidence="2" id="KW-0547">Nucleotide-binding</keyword>
<reference evidence="2 3" key="1">
    <citation type="submission" date="2018-06" db="EMBL/GenBank/DDBJ databases">
        <authorList>
            <person name="Liu Z.-W."/>
        </authorList>
    </citation>
    <scope>NUCLEOTIDE SEQUENCE [LARGE SCALE GENOMIC DNA]</scope>
    <source>
        <strain evidence="2 3">2b14</strain>
    </source>
</reference>
<dbReference type="InterPro" id="IPR002611">
    <property type="entry name" value="IstB_ATP-bd"/>
</dbReference>
<dbReference type="SMART" id="SM00382">
    <property type="entry name" value="AAA"/>
    <property type="match status" value="1"/>
</dbReference>
<dbReference type="SUPFAM" id="SSF52540">
    <property type="entry name" value="P-loop containing nucleoside triphosphate hydrolases"/>
    <property type="match status" value="1"/>
</dbReference>
<evidence type="ECO:0000313" key="2">
    <source>
        <dbReference type="EMBL" id="RAU81383.1"/>
    </source>
</evidence>
<evidence type="ECO:0000313" key="3">
    <source>
        <dbReference type="Proteomes" id="UP000251692"/>
    </source>
</evidence>
<gene>
    <name evidence="2" type="ORF">DP923_16250</name>
</gene>